<protein>
    <submittedName>
        <fullName evidence="2">Uncharacterized protein</fullName>
    </submittedName>
</protein>
<reference evidence="3" key="1">
    <citation type="journal article" date="2019" name="Int. J. Syst. Evol. Microbiol.">
        <title>The Global Catalogue of Microorganisms (GCM) 10K type strain sequencing project: providing services to taxonomists for standard genome sequencing and annotation.</title>
        <authorList>
            <consortium name="The Broad Institute Genomics Platform"/>
            <consortium name="The Broad Institute Genome Sequencing Center for Infectious Disease"/>
            <person name="Wu L."/>
            <person name="Ma J."/>
        </authorList>
    </citation>
    <scope>NUCLEOTIDE SEQUENCE [LARGE SCALE GENOMIC DNA]</scope>
    <source>
        <strain evidence="3">JCM 17917</strain>
    </source>
</reference>
<keyword evidence="3" id="KW-1185">Reference proteome</keyword>
<organism evidence="2 3">
    <name type="scientific">Nibribacter koreensis</name>
    <dbReference type="NCBI Taxonomy" id="1084519"/>
    <lineage>
        <taxon>Bacteria</taxon>
        <taxon>Pseudomonadati</taxon>
        <taxon>Bacteroidota</taxon>
        <taxon>Cytophagia</taxon>
        <taxon>Cytophagales</taxon>
        <taxon>Hymenobacteraceae</taxon>
        <taxon>Nibribacter</taxon>
    </lineage>
</organism>
<evidence type="ECO:0000256" key="1">
    <source>
        <dbReference type="SAM" id="MobiDB-lite"/>
    </source>
</evidence>
<feature type="compositionally biased region" description="Basic residues" evidence="1">
    <location>
        <begin position="65"/>
        <end position="78"/>
    </location>
</feature>
<gene>
    <name evidence="2" type="ORF">GCM10023183_37480</name>
</gene>
<comment type="caution">
    <text evidence="2">The sequence shown here is derived from an EMBL/GenBank/DDBJ whole genome shotgun (WGS) entry which is preliminary data.</text>
</comment>
<evidence type="ECO:0000313" key="2">
    <source>
        <dbReference type="EMBL" id="GAA4316301.1"/>
    </source>
</evidence>
<proteinExistence type="predicted"/>
<dbReference type="Proteomes" id="UP001501844">
    <property type="component" value="Unassembled WGS sequence"/>
</dbReference>
<feature type="region of interest" description="Disordered" evidence="1">
    <location>
        <begin position="63"/>
        <end position="88"/>
    </location>
</feature>
<dbReference type="EMBL" id="BAABGX010000003">
    <property type="protein sequence ID" value="GAA4316301.1"/>
    <property type="molecule type" value="Genomic_DNA"/>
</dbReference>
<accession>A0ABP8G3L0</accession>
<name>A0ABP8G3L0_9BACT</name>
<sequence>MPGGYAARPVFFRLPAWKPGPSGYLCTPNNKGGSAERAEGKAKKNFMPGFGKQVAIPTFALPSKRGLRRKGGRGRKEKKIPSGAWKLK</sequence>
<evidence type="ECO:0000313" key="3">
    <source>
        <dbReference type="Proteomes" id="UP001501844"/>
    </source>
</evidence>